<keyword evidence="1" id="KW-1133">Transmembrane helix</keyword>
<feature type="transmembrane region" description="Helical" evidence="1">
    <location>
        <begin position="12"/>
        <end position="34"/>
    </location>
</feature>
<dbReference type="Proteomes" id="UP000018566">
    <property type="component" value="Chromosome"/>
</dbReference>
<name>A0A9W3PGV3_BACTU</name>
<dbReference type="KEGG" id="bthu:YBT1518_18360"/>
<protein>
    <submittedName>
        <fullName evidence="2">Uncharacterized protein</fullName>
    </submittedName>
</protein>
<evidence type="ECO:0000256" key="1">
    <source>
        <dbReference type="SAM" id="Phobius"/>
    </source>
</evidence>
<dbReference type="AlphaFoldDB" id="A0A9W3PGV3"/>
<evidence type="ECO:0000313" key="3">
    <source>
        <dbReference type="Proteomes" id="UP000018566"/>
    </source>
</evidence>
<sequence>MSNKKNIFKLVLYSSVIYISMMGSPGATIFLDILDEKFKN</sequence>
<gene>
    <name evidence="2" type="ORF">YBT1518_18360</name>
</gene>
<proteinExistence type="predicted"/>
<evidence type="ECO:0000313" key="2">
    <source>
        <dbReference type="EMBL" id="AHA72820.1"/>
    </source>
</evidence>
<organism evidence="2 3">
    <name type="scientific">Bacillus thuringiensis YBT-1518</name>
    <dbReference type="NCBI Taxonomy" id="529122"/>
    <lineage>
        <taxon>Bacteria</taxon>
        <taxon>Bacillati</taxon>
        <taxon>Bacillota</taxon>
        <taxon>Bacilli</taxon>
        <taxon>Bacillales</taxon>
        <taxon>Bacillaceae</taxon>
        <taxon>Bacillus</taxon>
        <taxon>Bacillus cereus group</taxon>
    </lineage>
</organism>
<dbReference type="EMBL" id="CP005935">
    <property type="protein sequence ID" value="AHA72820.1"/>
    <property type="molecule type" value="Genomic_DNA"/>
</dbReference>
<keyword evidence="1" id="KW-0812">Transmembrane</keyword>
<keyword evidence="1" id="KW-0472">Membrane</keyword>
<reference evidence="2 3" key="1">
    <citation type="submission" date="2013-05" db="EMBL/GenBank/DDBJ databases">
        <title>Complete genome sequence of Bacillus thuringiensis YBT-1518, a typical strain with high toxicity to nematode.</title>
        <authorList>
            <person name="Wang P."/>
            <person name="Zhang C."/>
            <person name="Guo M."/>
            <person name="Guo S."/>
            <person name="Zhu Y."/>
            <person name="Zheng J."/>
            <person name="Zhu L."/>
            <person name="Ruan L."/>
            <person name="Peng D."/>
            <person name="Sun M."/>
        </authorList>
    </citation>
    <scope>NUCLEOTIDE SEQUENCE [LARGE SCALE GENOMIC DNA]</scope>
    <source>
        <strain evidence="2 3">YBT-1518</strain>
    </source>
</reference>
<accession>A0A9W3PGV3</accession>